<comment type="function">
    <text evidence="6">Required for exosome-dependent processing of pre-rRNA and small nucleolar RNA (snRNA) precursors. Involved in processing of 35S pre-rRNA at the A0, A1 and A2 sites.</text>
</comment>
<evidence type="ECO:0000313" key="9">
    <source>
        <dbReference type="Proteomes" id="UP000054097"/>
    </source>
</evidence>
<gene>
    <name evidence="8" type="ORF">M408DRAFT_189564</name>
</gene>
<accession>A0A0C3BLK6</accession>
<dbReference type="Proteomes" id="UP000054097">
    <property type="component" value="Unassembled WGS sequence"/>
</dbReference>
<comment type="similarity">
    <text evidence="2 6">Belongs to the C1D family.</text>
</comment>
<dbReference type="Pfam" id="PF04000">
    <property type="entry name" value="Sas10_Utp3"/>
    <property type="match status" value="1"/>
</dbReference>
<comment type="subcellular location">
    <subcellularLocation>
        <location evidence="1 6">Nucleus</location>
    </subcellularLocation>
</comment>
<evidence type="ECO:0000256" key="4">
    <source>
        <dbReference type="ARBA" id="ARBA00022884"/>
    </source>
</evidence>
<dbReference type="EMBL" id="KN824279">
    <property type="protein sequence ID" value="KIM32939.1"/>
    <property type="molecule type" value="Genomic_DNA"/>
</dbReference>
<proteinExistence type="inferred from homology"/>
<dbReference type="GO" id="GO:0003677">
    <property type="term" value="F:DNA binding"/>
    <property type="evidence" value="ECO:0007669"/>
    <property type="project" value="TreeGrafter"/>
</dbReference>
<dbReference type="AlphaFoldDB" id="A0A0C3BLK6"/>
<dbReference type="InterPro" id="IPR011082">
    <property type="entry name" value="Exosome-assoc_fac/DNA_repair"/>
</dbReference>
<dbReference type="GO" id="GO:0000178">
    <property type="term" value="C:exosome (RNase complex)"/>
    <property type="evidence" value="ECO:0007669"/>
    <property type="project" value="TreeGrafter"/>
</dbReference>
<protein>
    <recommendedName>
        <fullName evidence="6">Exosome complex protein</fullName>
    </recommendedName>
</protein>
<name>A0A0C3BLK6_SERVB</name>
<keyword evidence="9" id="KW-1185">Reference proteome</keyword>
<feature type="compositionally biased region" description="Basic residues" evidence="7">
    <location>
        <begin position="271"/>
        <end position="283"/>
    </location>
</feature>
<keyword evidence="3 6" id="KW-0698">rRNA processing</keyword>
<dbReference type="PANTHER" id="PTHR15341:SF3">
    <property type="entry name" value="NUCLEAR NUCLEIC ACID-BINDING PROTEIN C1D"/>
    <property type="match status" value="1"/>
</dbReference>
<dbReference type="GO" id="GO:0003723">
    <property type="term" value="F:RNA binding"/>
    <property type="evidence" value="ECO:0007669"/>
    <property type="project" value="UniProtKB-UniRule"/>
</dbReference>
<dbReference type="HOGENOM" id="CLU_064339_0_0_1"/>
<evidence type="ECO:0000256" key="2">
    <source>
        <dbReference type="ARBA" id="ARBA00009154"/>
    </source>
</evidence>
<feature type="compositionally biased region" description="Polar residues" evidence="7">
    <location>
        <begin position="255"/>
        <end position="266"/>
    </location>
</feature>
<evidence type="ECO:0000256" key="1">
    <source>
        <dbReference type="ARBA" id="ARBA00004123"/>
    </source>
</evidence>
<reference evidence="9" key="2">
    <citation type="submission" date="2015-01" db="EMBL/GenBank/DDBJ databases">
        <title>Evolutionary Origins and Diversification of the Mycorrhizal Mutualists.</title>
        <authorList>
            <consortium name="DOE Joint Genome Institute"/>
            <consortium name="Mycorrhizal Genomics Consortium"/>
            <person name="Kohler A."/>
            <person name="Kuo A."/>
            <person name="Nagy L.G."/>
            <person name="Floudas D."/>
            <person name="Copeland A."/>
            <person name="Barry K.W."/>
            <person name="Cichocki N."/>
            <person name="Veneault-Fourrey C."/>
            <person name="LaButti K."/>
            <person name="Lindquist E.A."/>
            <person name="Lipzen A."/>
            <person name="Lundell T."/>
            <person name="Morin E."/>
            <person name="Murat C."/>
            <person name="Riley R."/>
            <person name="Ohm R."/>
            <person name="Sun H."/>
            <person name="Tunlid A."/>
            <person name="Henrissat B."/>
            <person name="Grigoriev I.V."/>
            <person name="Hibbett D.S."/>
            <person name="Martin F."/>
        </authorList>
    </citation>
    <scope>NUCLEOTIDE SEQUENCE [LARGE SCALE GENOMIC DNA]</scope>
    <source>
        <strain evidence="9">MAFF 305830</strain>
    </source>
</reference>
<feature type="region of interest" description="Disordered" evidence="7">
    <location>
        <begin position="135"/>
        <end position="283"/>
    </location>
</feature>
<evidence type="ECO:0000256" key="6">
    <source>
        <dbReference type="RuleBase" id="RU368003"/>
    </source>
</evidence>
<evidence type="ECO:0000256" key="3">
    <source>
        <dbReference type="ARBA" id="ARBA00022552"/>
    </source>
</evidence>
<keyword evidence="4 6" id="KW-0694">RNA-binding</keyword>
<organism evidence="8 9">
    <name type="scientific">Serendipita vermifera MAFF 305830</name>
    <dbReference type="NCBI Taxonomy" id="933852"/>
    <lineage>
        <taxon>Eukaryota</taxon>
        <taxon>Fungi</taxon>
        <taxon>Dikarya</taxon>
        <taxon>Basidiomycota</taxon>
        <taxon>Agaricomycotina</taxon>
        <taxon>Agaricomycetes</taxon>
        <taxon>Sebacinales</taxon>
        <taxon>Serendipitaceae</taxon>
        <taxon>Serendipita</taxon>
    </lineage>
</organism>
<keyword evidence="5 6" id="KW-0539">Nucleus</keyword>
<dbReference type="InterPro" id="IPR007146">
    <property type="entry name" value="Sas10/Utp3/C1D"/>
</dbReference>
<dbReference type="OrthoDB" id="1421013at2759"/>
<evidence type="ECO:0000256" key="7">
    <source>
        <dbReference type="SAM" id="MobiDB-lite"/>
    </source>
</evidence>
<dbReference type="GO" id="GO:0005730">
    <property type="term" value="C:nucleolus"/>
    <property type="evidence" value="ECO:0007669"/>
    <property type="project" value="TreeGrafter"/>
</dbReference>
<evidence type="ECO:0000256" key="5">
    <source>
        <dbReference type="ARBA" id="ARBA00023242"/>
    </source>
</evidence>
<dbReference type="STRING" id="933852.A0A0C3BLK6"/>
<dbReference type="PANTHER" id="PTHR15341">
    <property type="entry name" value="SUN-COR STEROID HORMONE RECEPTOR CO-REPRESSOR"/>
    <property type="match status" value="1"/>
</dbReference>
<reference evidence="8 9" key="1">
    <citation type="submission" date="2014-04" db="EMBL/GenBank/DDBJ databases">
        <authorList>
            <consortium name="DOE Joint Genome Institute"/>
            <person name="Kuo A."/>
            <person name="Zuccaro A."/>
            <person name="Kohler A."/>
            <person name="Nagy L.G."/>
            <person name="Floudas D."/>
            <person name="Copeland A."/>
            <person name="Barry K.W."/>
            <person name="Cichocki N."/>
            <person name="Veneault-Fourrey C."/>
            <person name="LaButti K."/>
            <person name="Lindquist E.A."/>
            <person name="Lipzen A."/>
            <person name="Lundell T."/>
            <person name="Morin E."/>
            <person name="Murat C."/>
            <person name="Sun H."/>
            <person name="Tunlid A."/>
            <person name="Henrissat B."/>
            <person name="Grigoriev I.V."/>
            <person name="Hibbett D.S."/>
            <person name="Martin F."/>
            <person name="Nordberg H.P."/>
            <person name="Cantor M.N."/>
            <person name="Hua S.X."/>
        </authorList>
    </citation>
    <scope>NUCLEOTIDE SEQUENCE [LARGE SCALE GENOMIC DNA]</scope>
    <source>
        <strain evidence="8 9">MAFF 305830</strain>
    </source>
</reference>
<feature type="compositionally biased region" description="Low complexity" evidence="7">
    <location>
        <begin position="243"/>
        <end position="254"/>
    </location>
</feature>
<evidence type="ECO:0000313" key="8">
    <source>
        <dbReference type="EMBL" id="KIM32939.1"/>
    </source>
</evidence>
<sequence length="283" mass="30879">MTTPTGTVQAINEALDILENALEPLLAKSLYETMENQNGLDQAKLCAMLPYVVDQLITIYLKTRGIDASTHYVHAELERIKVYFHKIARTEDPTTNSMGRISDQTMQVDKDAANRFIKAALAQATRAGEQELKRLGIEGPTASSHTTWQPRPRDADEQLQQSEPGVHTQPERPNNGEESDHSASISSISAGELPPIKNALAEGQAKRKRPKMDPFTGYSEPRSKKSKGLQIPNSETKGASPKSSDQSVVASTSSPGASNTPRAQNPSPSKVSHKKAKKKSRVQ</sequence>
<dbReference type="GO" id="GO:0010468">
    <property type="term" value="P:regulation of gene expression"/>
    <property type="evidence" value="ECO:0007669"/>
    <property type="project" value="TreeGrafter"/>
</dbReference>
<dbReference type="GO" id="GO:0000460">
    <property type="term" value="P:maturation of 5.8S rRNA"/>
    <property type="evidence" value="ECO:0007669"/>
    <property type="project" value="TreeGrafter"/>
</dbReference>